<dbReference type="InterPro" id="IPR003870">
    <property type="entry name" value="DUF222"/>
</dbReference>
<dbReference type="CDD" id="cd00085">
    <property type="entry name" value="HNHc"/>
    <property type="match status" value="1"/>
</dbReference>
<keyword evidence="3" id="KW-0540">Nuclease</keyword>
<dbReference type="EMBL" id="CP092365">
    <property type="protein sequence ID" value="ULN53503.1"/>
    <property type="molecule type" value="Genomic_DNA"/>
</dbReference>
<feature type="region of interest" description="Disordered" evidence="1">
    <location>
        <begin position="279"/>
        <end position="312"/>
    </location>
</feature>
<accession>A0ABY3U3P5</accession>
<reference evidence="3" key="1">
    <citation type="submission" date="2022-08" db="EMBL/GenBank/DDBJ databases">
        <title>Complete genome sequence of 14 non-tuberculosis mycobacteria type-strains.</title>
        <authorList>
            <person name="Igarashi Y."/>
            <person name="Osugi A."/>
            <person name="Mitarai S."/>
        </authorList>
    </citation>
    <scope>NUCLEOTIDE SEQUENCE</scope>
    <source>
        <strain evidence="3">DSM 45575</strain>
    </source>
</reference>
<evidence type="ECO:0000256" key="1">
    <source>
        <dbReference type="SAM" id="MobiDB-lite"/>
    </source>
</evidence>
<feature type="region of interest" description="Disordered" evidence="1">
    <location>
        <begin position="464"/>
        <end position="514"/>
    </location>
</feature>
<gene>
    <name evidence="3" type="ORF">MIU77_03965</name>
</gene>
<feature type="compositionally biased region" description="Basic and acidic residues" evidence="1">
    <location>
        <begin position="486"/>
        <end position="507"/>
    </location>
</feature>
<dbReference type="GO" id="GO:0004519">
    <property type="term" value="F:endonuclease activity"/>
    <property type="evidence" value="ECO:0007669"/>
    <property type="project" value="UniProtKB-KW"/>
</dbReference>
<evidence type="ECO:0000313" key="3">
    <source>
        <dbReference type="EMBL" id="ULN53503.1"/>
    </source>
</evidence>
<dbReference type="InterPro" id="IPR003615">
    <property type="entry name" value="HNH_nuc"/>
</dbReference>
<dbReference type="Pfam" id="PF02720">
    <property type="entry name" value="DUF222"/>
    <property type="match status" value="1"/>
</dbReference>
<keyword evidence="3" id="KW-0378">Hydrolase</keyword>
<proteinExistence type="predicted"/>
<evidence type="ECO:0000259" key="2">
    <source>
        <dbReference type="SMART" id="SM00507"/>
    </source>
</evidence>
<protein>
    <submittedName>
        <fullName evidence="3">HNH endonuclease</fullName>
    </submittedName>
</protein>
<keyword evidence="3" id="KW-0255">Endonuclease</keyword>
<name>A0ABY3U3P5_9MYCO</name>
<dbReference type="Proteomes" id="UP001055200">
    <property type="component" value="Chromosome"/>
</dbReference>
<evidence type="ECO:0000313" key="4">
    <source>
        <dbReference type="Proteomes" id="UP001055200"/>
    </source>
</evidence>
<dbReference type="RefSeq" id="WP_240171754.1">
    <property type="nucleotide sequence ID" value="NZ_CP092365.1"/>
</dbReference>
<organism evidence="3 4">
    <name type="scientific">Mycolicibacillus parakoreensis</name>
    <dbReference type="NCBI Taxonomy" id="1069221"/>
    <lineage>
        <taxon>Bacteria</taxon>
        <taxon>Bacillati</taxon>
        <taxon>Actinomycetota</taxon>
        <taxon>Actinomycetes</taxon>
        <taxon>Mycobacteriales</taxon>
        <taxon>Mycobacteriaceae</taxon>
        <taxon>Mycolicibacillus</taxon>
    </lineage>
</organism>
<sequence>MFDKLPLGPEALGDAEDAALIDAVGGWARLEAAAAARRLAAIAELAARRAESRPERRRWACDNWDAAAAEVAAAENISHGMAGGQLYLASTLRDRLPRVGALFLDGAISARLVSTIVWRTALVTDAEILRRIDAELAGIAVGLGPLSAVKTATAIDTLIDRHDPAALRRTRIGARGRDVVVDLEHCEQGTAAMWGRLYATDAAALDERLARLARGVCDEDPRTVAQRRADALGALAAGSSVLACACGRPECPAGAGQSAHASNVVVHVVAEAAALTAEPDRHMNGEPPPSRSTTPGMTLAEMFAPEPEPDPPAVTSPGLILGAGTIPASLIAELVRRGAAVTPLAVPTDTVAEPGYRPSAALAAFIRCRDLTCRFPGCDRPATHCDIDHAVPHPLGPTHPSNLRCLCRKHHLLKTFWVGSAGWSDRQHPDGTIVWTSPTGQTYTTRPGSRQCFPTLCFDTGALDLPDHPAPSEDRGVAMPLRRRPREQQRARSIRAERALNADRIAERNQAPPF</sequence>
<feature type="compositionally biased region" description="Basic and acidic residues" evidence="1">
    <location>
        <begin position="465"/>
        <end position="476"/>
    </location>
</feature>
<keyword evidence="4" id="KW-1185">Reference proteome</keyword>
<feature type="domain" description="HNH nuclease" evidence="2">
    <location>
        <begin position="361"/>
        <end position="412"/>
    </location>
</feature>
<dbReference type="SMART" id="SM00507">
    <property type="entry name" value="HNHc"/>
    <property type="match status" value="1"/>
</dbReference>